<dbReference type="NCBIfam" id="TIGR01697">
    <property type="entry name" value="PNPH-PUNA-XAPA"/>
    <property type="match status" value="1"/>
</dbReference>
<keyword evidence="6 11" id="KW-0808">Transferase</keyword>
<evidence type="ECO:0000256" key="11">
    <source>
        <dbReference type="PIRNR" id="PIRNR000477"/>
    </source>
</evidence>
<evidence type="ECO:0000313" key="13">
    <source>
        <dbReference type="Proteomes" id="UP000694888"/>
    </source>
</evidence>
<evidence type="ECO:0000256" key="10">
    <source>
        <dbReference type="ARBA" id="ARBA00023970"/>
    </source>
</evidence>
<protein>
    <recommendedName>
        <fullName evidence="4 11">Purine nucleoside phosphorylase</fullName>
        <ecNumber evidence="3 11">2.4.2.1</ecNumber>
    </recommendedName>
    <alternativeName>
        <fullName evidence="11">Inosine-guanosine phosphorylase</fullName>
    </alternativeName>
</protein>
<evidence type="ECO:0000256" key="7">
    <source>
        <dbReference type="ARBA" id="ARBA00023918"/>
    </source>
</evidence>
<dbReference type="RefSeq" id="XP_005096471.1">
    <property type="nucleotide sequence ID" value="XM_005096414.3"/>
</dbReference>
<evidence type="ECO:0000259" key="12">
    <source>
        <dbReference type="Pfam" id="PF01048"/>
    </source>
</evidence>
<evidence type="ECO:0000313" key="14">
    <source>
        <dbReference type="RefSeq" id="XP_005096471.1"/>
    </source>
</evidence>
<gene>
    <name evidence="14" type="primary">LOC101845617</name>
</gene>
<feature type="domain" description="Nucleoside phosphorylase" evidence="12">
    <location>
        <begin position="46"/>
        <end position="300"/>
    </location>
</feature>
<dbReference type="InterPro" id="IPR011268">
    <property type="entry name" value="Purine_phosphorylase"/>
</dbReference>
<keyword evidence="5 11" id="KW-0328">Glycosyltransferase</keyword>
<dbReference type="PANTHER" id="PTHR11904:SF9">
    <property type="entry name" value="PURINE NUCLEOSIDE PHOSPHORYLASE-RELATED"/>
    <property type="match status" value="1"/>
</dbReference>
<comment type="similarity">
    <text evidence="2 11">Belongs to the PNP/MTAP phosphorylase family.</text>
</comment>
<dbReference type="InterPro" id="IPR011270">
    <property type="entry name" value="Pur_Nuc_Pase_Ino/Guo-sp"/>
</dbReference>
<dbReference type="NCBIfam" id="TIGR01700">
    <property type="entry name" value="PNPH"/>
    <property type="match status" value="1"/>
</dbReference>
<dbReference type="NCBIfam" id="NF006054">
    <property type="entry name" value="PRK08202.1"/>
    <property type="match status" value="1"/>
</dbReference>
<sequence>MADSTDSRRKQLQRLDSSIDNKLSFTYEDVEMIANHILEKVKCRPKLGIICGSGLGKLVDLVEDKEVLPYQEIPGFPVSTVPGHEGKLVFGQLRGKSVVLMQGRAHCYEGYTPQKITLPVRTMKMMGITTLFVTNAAGGVNKKYNIGDIMIIKDHVNLAGFAGVNPLVGVNDEKFGPRFPAMSNAYDLGLRQLALAKAKEIGFSDFVREGVYSMMVGPNFETVTECKILSLLLVDATGMSTIPEVLVAKHCGMRVFGMSLITNVVISEYDSPAHANHQEVLETGERRSKDLQQLVAAIVADLDL</sequence>
<dbReference type="SUPFAM" id="SSF53167">
    <property type="entry name" value="Purine and uridine phosphorylases"/>
    <property type="match status" value="1"/>
</dbReference>
<reference evidence="14" key="1">
    <citation type="submission" date="2025-08" db="UniProtKB">
        <authorList>
            <consortium name="RefSeq"/>
        </authorList>
    </citation>
    <scope>IDENTIFICATION</scope>
</reference>
<evidence type="ECO:0000256" key="4">
    <source>
        <dbReference type="ARBA" id="ARBA00013834"/>
    </source>
</evidence>
<comment type="catalytic activity">
    <reaction evidence="9">
        <text>2'-deoxyinosine + phosphate = 2-deoxy-alpha-D-ribose 1-phosphate + hypoxanthine</text>
        <dbReference type="Rhea" id="RHEA:27750"/>
        <dbReference type="ChEBI" id="CHEBI:17368"/>
        <dbReference type="ChEBI" id="CHEBI:28997"/>
        <dbReference type="ChEBI" id="CHEBI:43474"/>
        <dbReference type="ChEBI" id="CHEBI:57259"/>
        <dbReference type="EC" id="2.4.2.1"/>
    </reaction>
</comment>
<comment type="function">
    <text evidence="11">The purine nucleoside phosphorylases catalyze the phosphorolytic breakdown of the N-glycosidic bond in the beta-(deoxy)ribonucleoside molecules, with the formation of the corresponding free purine bases and pentose-1-phosphate.</text>
</comment>
<evidence type="ECO:0000256" key="1">
    <source>
        <dbReference type="ARBA" id="ARBA00005058"/>
    </source>
</evidence>
<comment type="pathway">
    <text evidence="1 11">Purine metabolism; purine nucleoside salvage.</text>
</comment>
<dbReference type="InterPro" id="IPR035994">
    <property type="entry name" value="Nucleoside_phosphorylase_sf"/>
</dbReference>
<comment type="catalytic activity">
    <reaction evidence="8">
        <text>2'-deoxyguanosine + phosphate = 2-deoxy-alpha-D-ribose 1-phosphate + guanine</text>
        <dbReference type="Rhea" id="RHEA:27738"/>
        <dbReference type="ChEBI" id="CHEBI:16235"/>
        <dbReference type="ChEBI" id="CHEBI:17172"/>
        <dbReference type="ChEBI" id="CHEBI:43474"/>
        <dbReference type="ChEBI" id="CHEBI:57259"/>
        <dbReference type="EC" id="2.4.2.1"/>
    </reaction>
</comment>
<dbReference type="CDD" id="cd09009">
    <property type="entry name" value="PNP-EcPNPII_like"/>
    <property type="match status" value="1"/>
</dbReference>
<evidence type="ECO:0000256" key="3">
    <source>
        <dbReference type="ARBA" id="ARBA00011886"/>
    </source>
</evidence>
<comment type="catalytic activity">
    <reaction evidence="10">
        <text>guanosine + phosphate = alpha-D-ribose 1-phosphate + guanine</text>
        <dbReference type="Rhea" id="RHEA:13233"/>
        <dbReference type="ChEBI" id="CHEBI:16235"/>
        <dbReference type="ChEBI" id="CHEBI:16750"/>
        <dbReference type="ChEBI" id="CHEBI:43474"/>
        <dbReference type="ChEBI" id="CHEBI:57720"/>
        <dbReference type="EC" id="2.4.2.1"/>
    </reaction>
</comment>
<evidence type="ECO:0000256" key="9">
    <source>
        <dbReference type="ARBA" id="ARBA00023950"/>
    </source>
</evidence>
<name>A0ABM0JLF8_APLCA</name>
<dbReference type="Gene3D" id="3.40.50.1580">
    <property type="entry name" value="Nucleoside phosphorylase domain"/>
    <property type="match status" value="1"/>
</dbReference>
<dbReference type="Pfam" id="PF01048">
    <property type="entry name" value="PNP_UDP_1"/>
    <property type="match status" value="1"/>
</dbReference>
<evidence type="ECO:0000256" key="6">
    <source>
        <dbReference type="ARBA" id="ARBA00022679"/>
    </source>
</evidence>
<dbReference type="Proteomes" id="UP000694888">
    <property type="component" value="Unplaced"/>
</dbReference>
<evidence type="ECO:0000256" key="5">
    <source>
        <dbReference type="ARBA" id="ARBA00022676"/>
    </source>
</evidence>
<evidence type="ECO:0000256" key="8">
    <source>
        <dbReference type="ARBA" id="ARBA00023929"/>
    </source>
</evidence>
<keyword evidence="13" id="KW-1185">Reference proteome</keyword>
<proteinExistence type="inferred from homology"/>
<evidence type="ECO:0000256" key="2">
    <source>
        <dbReference type="ARBA" id="ARBA00006751"/>
    </source>
</evidence>
<comment type="catalytic activity">
    <reaction evidence="7">
        <text>inosine + phosphate = alpha-D-ribose 1-phosphate + hypoxanthine</text>
        <dbReference type="Rhea" id="RHEA:27646"/>
        <dbReference type="ChEBI" id="CHEBI:17368"/>
        <dbReference type="ChEBI" id="CHEBI:17596"/>
        <dbReference type="ChEBI" id="CHEBI:43474"/>
        <dbReference type="ChEBI" id="CHEBI:57720"/>
        <dbReference type="EC" id="2.4.2.1"/>
    </reaction>
</comment>
<dbReference type="PANTHER" id="PTHR11904">
    <property type="entry name" value="METHYLTHIOADENOSINE/PURINE NUCLEOSIDE PHOSPHORYLASE"/>
    <property type="match status" value="1"/>
</dbReference>
<organism evidence="13 14">
    <name type="scientific">Aplysia californica</name>
    <name type="common">California sea hare</name>
    <dbReference type="NCBI Taxonomy" id="6500"/>
    <lineage>
        <taxon>Eukaryota</taxon>
        <taxon>Metazoa</taxon>
        <taxon>Spiralia</taxon>
        <taxon>Lophotrochozoa</taxon>
        <taxon>Mollusca</taxon>
        <taxon>Gastropoda</taxon>
        <taxon>Heterobranchia</taxon>
        <taxon>Euthyneura</taxon>
        <taxon>Tectipleura</taxon>
        <taxon>Aplysiida</taxon>
        <taxon>Aplysioidea</taxon>
        <taxon>Aplysiidae</taxon>
        <taxon>Aplysia</taxon>
    </lineage>
</organism>
<dbReference type="GeneID" id="101845617"/>
<accession>A0ABM0JLF8</accession>
<dbReference type="EC" id="2.4.2.1" evidence="3 11"/>
<dbReference type="PIRSF" id="PIRSF000477">
    <property type="entry name" value="PurNPase"/>
    <property type="match status" value="1"/>
</dbReference>
<dbReference type="InterPro" id="IPR000845">
    <property type="entry name" value="Nucleoside_phosphorylase_d"/>
</dbReference>